<keyword evidence="4 5" id="KW-0961">Cell wall biogenesis/degradation</keyword>
<keyword evidence="1 5" id="KW-0328">Glycosyltransferase</keyword>
<gene>
    <name evidence="6" type="ORF">ACFSVM_04015</name>
</gene>
<dbReference type="EC" id="2.4.1.187" evidence="5"/>
<sequence>MENYSKIMGIPVPKLTMTETVQILSEVIEKRQEELYHVVTLNPEIAMSCQHNAALRQIVDRAGLLTADGAGIVMVSRVKRDPLPERVTGCDLLYHLLAAGHQKNWSFYLLGADEETSHAAEANIRTSYPGAIIKGRHHGFFDASEEGRIIEEISSANPDILVVALGAPYAEEWIHKHRDQLNARIAIGVGGTLDIIAGRVKRAPRIWQRMNLEWMYRLINQPSRWRRQLILPRFAVRAILYRDPN</sequence>
<proteinExistence type="inferred from homology"/>
<evidence type="ECO:0000256" key="3">
    <source>
        <dbReference type="ARBA" id="ARBA00022944"/>
    </source>
</evidence>
<evidence type="ECO:0000313" key="6">
    <source>
        <dbReference type="EMBL" id="MFD2699622.1"/>
    </source>
</evidence>
<dbReference type="PANTHER" id="PTHR34136">
    <property type="match status" value="1"/>
</dbReference>
<dbReference type="CDD" id="cd06533">
    <property type="entry name" value="Glyco_transf_WecG_TagA"/>
    <property type="match status" value="1"/>
</dbReference>
<keyword evidence="3 5" id="KW-0777">Teichoic acid biosynthesis</keyword>
<comment type="function">
    <text evidence="5">Catalyzes the conversion of GlcNAc-PP-undecaprenol into ManNAc-GlcNAc-PP-undecaprenol, the first committed lipid intermediate in the de novo synthesis of teichoic acid.</text>
</comment>
<evidence type="ECO:0000313" key="7">
    <source>
        <dbReference type="Proteomes" id="UP001597540"/>
    </source>
</evidence>
<evidence type="ECO:0000256" key="4">
    <source>
        <dbReference type="ARBA" id="ARBA00023316"/>
    </source>
</evidence>
<comment type="catalytic activity">
    <reaction evidence="5">
        <text>UDP-N-acetyl-alpha-D-mannosamine + N-acetyl-alpha-D-glucosaminyl-di-trans,octa-cis-undecaprenyl diphosphate = N-acetyl-beta-D-mannosaminyl-(1-&gt;4)-N-acetyl-alpha-D-glucosaminyl di-trans,octa-cis-undecaprenyl diphosphate + UDP + H(+)</text>
        <dbReference type="Rhea" id="RHEA:16053"/>
        <dbReference type="ChEBI" id="CHEBI:15378"/>
        <dbReference type="ChEBI" id="CHEBI:58223"/>
        <dbReference type="ChEBI" id="CHEBI:62959"/>
        <dbReference type="ChEBI" id="CHEBI:68623"/>
        <dbReference type="ChEBI" id="CHEBI:132210"/>
        <dbReference type="EC" id="2.4.1.187"/>
    </reaction>
</comment>
<evidence type="ECO:0000256" key="5">
    <source>
        <dbReference type="HAMAP-Rule" id="MF_02070"/>
    </source>
</evidence>
<comment type="similarity">
    <text evidence="5">Belongs to the glycosyltransferase 26 family. TagA/TarA subfamily.</text>
</comment>
<dbReference type="InterPro" id="IPR004629">
    <property type="entry name" value="WecG_TagA_CpsF"/>
</dbReference>
<comment type="caution">
    <text evidence="6">The sequence shown here is derived from an EMBL/GenBank/DDBJ whole genome shotgun (WGS) entry which is preliminary data.</text>
</comment>
<keyword evidence="7" id="KW-1185">Reference proteome</keyword>
<dbReference type="Proteomes" id="UP001597540">
    <property type="component" value="Unassembled WGS sequence"/>
</dbReference>
<dbReference type="EMBL" id="JBHUMJ010000002">
    <property type="protein sequence ID" value="MFD2699622.1"/>
    <property type="molecule type" value="Genomic_DNA"/>
</dbReference>
<protein>
    <recommendedName>
        <fullName evidence="5">N-acetylglucosaminyldiphosphoundecaprenol N-acetyl-beta-D-mannosaminyltransferase</fullName>
        <ecNumber evidence="5">2.4.1.187</ecNumber>
    </recommendedName>
    <alternativeName>
        <fullName evidence="5">N-acetylmannosaminyltransferase</fullName>
    </alternativeName>
    <alternativeName>
        <fullName evidence="5">UDP-N-acetylmannosamine transferase</fullName>
    </alternativeName>
    <alternativeName>
        <fullName evidence="5">UDP-N-acetylmannosamine:N-acetylglucosaminyl pyrophosphorylundecaprenol N-acetylmannosaminyltransferase</fullName>
    </alternativeName>
</protein>
<dbReference type="NCBIfam" id="TIGR00696">
    <property type="entry name" value="wecG_tagA_cpsF"/>
    <property type="match status" value="1"/>
</dbReference>
<reference evidence="7" key="1">
    <citation type="journal article" date="2019" name="Int. J. Syst. Evol. Microbiol.">
        <title>The Global Catalogue of Microorganisms (GCM) 10K type strain sequencing project: providing services to taxonomists for standard genome sequencing and annotation.</title>
        <authorList>
            <consortium name="The Broad Institute Genomics Platform"/>
            <consortium name="The Broad Institute Genome Sequencing Center for Infectious Disease"/>
            <person name="Wu L."/>
            <person name="Ma J."/>
        </authorList>
    </citation>
    <scope>NUCLEOTIDE SEQUENCE [LARGE SCALE GENOMIC DNA]</scope>
    <source>
        <strain evidence="7">KCTC 33849</strain>
    </source>
</reference>
<dbReference type="RefSeq" id="WP_379260587.1">
    <property type="nucleotide sequence ID" value="NZ_JBHUMJ010000002.1"/>
</dbReference>
<dbReference type="Pfam" id="PF03808">
    <property type="entry name" value="Glyco_tran_WecG"/>
    <property type="match status" value="1"/>
</dbReference>
<organism evidence="6 7">
    <name type="scientific">Paenibacillus shunpengii</name>
    <dbReference type="NCBI Taxonomy" id="2054424"/>
    <lineage>
        <taxon>Bacteria</taxon>
        <taxon>Bacillati</taxon>
        <taxon>Bacillota</taxon>
        <taxon>Bacilli</taxon>
        <taxon>Bacillales</taxon>
        <taxon>Paenibacillaceae</taxon>
        <taxon>Paenibacillus</taxon>
    </lineage>
</organism>
<comment type="pathway">
    <text evidence="5">Cell wall biogenesis; teichoic acid biosynthesis.</text>
</comment>
<accession>A0ABW5SLG5</accession>
<dbReference type="PANTHER" id="PTHR34136:SF1">
    <property type="entry name" value="UDP-N-ACETYL-D-MANNOSAMINURONIC ACID TRANSFERASE"/>
    <property type="match status" value="1"/>
</dbReference>
<evidence type="ECO:0000256" key="1">
    <source>
        <dbReference type="ARBA" id="ARBA00022676"/>
    </source>
</evidence>
<keyword evidence="2 5" id="KW-0808">Transferase</keyword>
<name>A0ABW5SLG5_9BACL</name>
<dbReference type="InterPro" id="IPR034714">
    <property type="entry name" value="TagA_TarA"/>
</dbReference>
<evidence type="ECO:0000256" key="2">
    <source>
        <dbReference type="ARBA" id="ARBA00022679"/>
    </source>
</evidence>
<dbReference type="HAMAP" id="MF_02070">
    <property type="entry name" value="TagA_TarA"/>
    <property type="match status" value="1"/>
</dbReference>